<comment type="caution">
    <text evidence="4">The sequence shown here is derived from an EMBL/GenBank/DDBJ whole genome shotgun (WGS) entry which is preliminary data.</text>
</comment>
<name>A0A178Z3C0_9EURO</name>
<dbReference type="Pfam" id="PF05997">
    <property type="entry name" value="Nop52"/>
    <property type="match status" value="1"/>
</dbReference>
<organism evidence="4 5">
    <name type="scientific">Fonsecaea erecta</name>
    <dbReference type="NCBI Taxonomy" id="1367422"/>
    <lineage>
        <taxon>Eukaryota</taxon>
        <taxon>Fungi</taxon>
        <taxon>Dikarya</taxon>
        <taxon>Ascomycota</taxon>
        <taxon>Pezizomycotina</taxon>
        <taxon>Eurotiomycetes</taxon>
        <taxon>Chaetothyriomycetidae</taxon>
        <taxon>Chaetothyriales</taxon>
        <taxon>Herpotrichiellaceae</taxon>
        <taxon>Fonsecaea</taxon>
    </lineage>
</organism>
<keyword evidence="3" id="KW-0539">Nucleus</keyword>
<dbReference type="STRING" id="1367422.A0A178Z3C0"/>
<accession>A0A178Z3C0</accession>
<dbReference type="InterPro" id="IPR010301">
    <property type="entry name" value="RRP1"/>
</dbReference>
<dbReference type="OrthoDB" id="2019504at2759"/>
<evidence type="ECO:0000313" key="5">
    <source>
        <dbReference type="Proteomes" id="UP000078343"/>
    </source>
</evidence>
<dbReference type="GO" id="GO:0005634">
    <property type="term" value="C:nucleus"/>
    <property type="evidence" value="ECO:0007669"/>
    <property type="project" value="UniProtKB-SubCell"/>
</dbReference>
<evidence type="ECO:0000256" key="2">
    <source>
        <dbReference type="ARBA" id="ARBA00006374"/>
    </source>
</evidence>
<dbReference type="AlphaFoldDB" id="A0A178Z3C0"/>
<dbReference type="EMBL" id="LVYI01000014">
    <property type="protein sequence ID" value="OAP54217.1"/>
    <property type="molecule type" value="Genomic_DNA"/>
</dbReference>
<comment type="subcellular location">
    <subcellularLocation>
        <location evidence="1">Nucleus</location>
    </subcellularLocation>
</comment>
<proteinExistence type="inferred from homology"/>
<reference evidence="4 5" key="1">
    <citation type="submission" date="2016-04" db="EMBL/GenBank/DDBJ databases">
        <title>Draft genome of Fonsecaea erecta CBS 125763.</title>
        <authorList>
            <person name="Weiss V.A."/>
            <person name="Vicente V.A."/>
            <person name="Raittz R.T."/>
            <person name="Moreno L.F."/>
            <person name="De Souza E.M."/>
            <person name="Pedrosa F.O."/>
            <person name="Steffens M.B."/>
            <person name="Faoro H."/>
            <person name="Tadra-Sfeir M.Z."/>
            <person name="Najafzadeh M.J."/>
            <person name="Felipe M.S."/>
            <person name="Teixeira M."/>
            <person name="Sun J."/>
            <person name="Xi L."/>
            <person name="Gomes R."/>
            <person name="De Azevedo C.M."/>
            <person name="Salgado C.G."/>
            <person name="Da Silva M.B."/>
            <person name="Nascimento M.F."/>
            <person name="Queiroz-Telles F."/>
            <person name="Attili D.S."/>
            <person name="Gorbushina A."/>
        </authorList>
    </citation>
    <scope>NUCLEOTIDE SEQUENCE [LARGE SCALE GENOMIC DNA]</scope>
    <source>
        <strain evidence="4 5">CBS 125763</strain>
    </source>
</reference>
<dbReference type="RefSeq" id="XP_018687584.1">
    <property type="nucleotide sequence ID" value="XM_018842824.1"/>
</dbReference>
<evidence type="ECO:0000256" key="1">
    <source>
        <dbReference type="ARBA" id="ARBA00004123"/>
    </source>
</evidence>
<dbReference type="GO" id="GO:0030688">
    <property type="term" value="C:preribosome, small subunit precursor"/>
    <property type="evidence" value="ECO:0007669"/>
    <property type="project" value="InterPro"/>
</dbReference>
<gene>
    <name evidence="4" type="ORF">AYL99_11318</name>
</gene>
<dbReference type="GO" id="GO:0006364">
    <property type="term" value="P:rRNA processing"/>
    <property type="evidence" value="ECO:0007669"/>
    <property type="project" value="InterPro"/>
</dbReference>
<sequence length="274" mass="30242">MTQPAEASTIPSVKDLASSEASRRRACLNSVIAFLNEQNASSSPLTLTECLQLWRGFYVGLYMHDSKSALSVQRLAAELAGTLRIMDEKDHEAGSDGQTHPWLDVWATAFWETVSREWSSIDQWRMNKVLLLVRLFVRELFSLALGWATTSTGDASTPTPTPQSRVGSQLQILEAWPLSPRERKVPDGLRLHVLDVWVDELGGQLGAAQQKAVTKSEHRDGDDDAHAQKAAALLLDTARAFMGPVEKLSKEALSKGVKLRAKEAVQLAQEKIWG</sequence>
<keyword evidence="5" id="KW-1185">Reference proteome</keyword>
<protein>
    <submittedName>
        <fullName evidence="4">Uncharacterized protein</fullName>
    </submittedName>
</protein>
<dbReference type="Proteomes" id="UP000078343">
    <property type="component" value="Unassembled WGS sequence"/>
</dbReference>
<evidence type="ECO:0000256" key="3">
    <source>
        <dbReference type="ARBA" id="ARBA00023242"/>
    </source>
</evidence>
<evidence type="ECO:0000313" key="4">
    <source>
        <dbReference type="EMBL" id="OAP54217.1"/>
    </source>
</evidence>
<comment type="similarity">
    <text evidence="2">Belongs to the RRP1 family.</text>
</comment>
<dbReference type="GeneID" id="30015486"/>